<evidence type="ECO:0000313" key="3">
    <source>
        <dbReference type="Proteomes" id="UP001596109"/>
    </source>
</evidence>
<dbReference type="InterPro" id="IPR005119">
    <property type="entry name" value="LysR_subst-bd"/>
</dbReference>
<dbReference type="EMBL" id="JBHSNO010000001">
    <property type="protein sequence ID" value="MFC5587720.1"/>
    <property type="molecule type" value="Genomic_DNA"/>
</dbReference>
<organism evidence="2 3">
    <name type="scientific">Sporosarcina soli</name>
    <dbReference type="NCBI Taxonomy" id="334736"/>
    <lineage>
        <taxon>Bacteria</taxon>
        <taxon>Bacillati</taxon>
        <taxon>Bacillota</taxon>
        <taxon>Bacilli</taxon>
        <taxon>Bacillales</taxon>
        <taxon>Caryophanaceae</taxon>
        <taxon>Sporosarcina</taxon>
    </lineage>
</organism>
<accession>A0ABW0TH18</accession>
<protein>
    <submittedName>
        <fullName evidence="2">LysR family transcriptional regulator substrate-binding protein</fullName>
    </submittedName>
</protein>
<dbReference type="CDD" id="cd05466">
    <property type="entry name" value="PBP2_LTTR_substrate"/>
    <property type="match status" value="1"/>
</dbReference>
<feature type="domain" description="LysR substrate-binding" evidence="1">
    <location>
        <begin position="1"/>
        <end position="67"/>
    </location>
</feature>
<dbReference type="RefSeq" id="WP_381430088.1">
    <property type="nucleotide sequence ID" value="NZ_JBHSNO010000001.1"/>
</dbReference>
<keyword evidence="3" id="KW-1185">Reference proteome</keyword>
<evidence type="ECO:0000313" key="2">
    <source>
        <dbReference type="EMBL" id="MFC5587720.1"/>
    </source>
</evidence>
<name>A0ABW0TH18_9BACL</name>
<evidence type="ECO:0000259" key="1">
    <source>
        <dbReference type="Pfam" id="PF03466"/>
    </source>
</evidence>
<dbReference type="SUPFAM" id="SSF53850">
    <property type="entry name" value="Periplasmic binding protein-like II"/>
    <property type="match status" value="1"/>
</dbReference>
<proteinExistence type="predicted"/>
<dbReference type="Proteomes" id="UP001596109">
    <property type="component" value="Unassembled WGS sequence"/>
</dbReference>
<gene>
    <name evidence="2" type="ORF">ACFPRA_02200</name>
</gene>
<comment type="caution">
    <text evidence="2">The sequence shown here is derived from an EMBL/GenBank/DDBJ whole genome shotgun (WGS) entry which is preliminary data.</text>
</comment>
<reference evidence="3" key="1">
    <citation type="journal article" date="2019" name="Int. J. Syst. Evol. Microbiol.">
        <title>The Global Catalogue of Microorganisms (GCM) 10K type strain sequencing project: providing services to taxonomists for standard genome sequencing and annotation.</title>
        <authorList>
            <consortium name="The Broad Institute Genomics Platform"/>
            <consortium name="The Broad Institute Genome Sequencing Center for Infectious Disease"/>
            <person name="Wu L."/>
            <person name="Ma J."/>
        </authorList>
    </citation>
    <scope>NUCLEOTIDE SEQUENCE [LARGE SCALE GENOMIC DNA]</scope>
    <source>
        <strain evidence="3">CGMCC 4.1434</strain>
    </source>
</reference>
<dbReference type="Gene3D" id="3.40.190.290">
    <property type="match status" value="1"/>
</dbReference>
<sequence>MKDFKEQYHAVQFELHQGEYTAISNWIKEGRVDFGFINTTAVSNLTAILLQEDEMLAVLPTDHPLATTPHRFL</sequence>
<dbReference type="Pfam" id="PF03466">
    <property type="entry name" value="LysR_substrate"/>
    <property type="match status" value="1"/>
</dbReference>